<dbReference type="InterPro" id="IPR037949">
    <property type="entry name" value="MopB_CT_Acetylene-hydratase"/>
</dbReference>
<keyword evidence="3" id="KW-0408">Iron</keyword>
<dbReference type="Pfam" id="PF04879">
    <property type="entry name" value="Molybdop_Fe4S4"/>
    <property type="match status" value="1"/>
</dbReference>
<comment type="caution">
    <text evidence="6">The sequence shown here is derived from an EMBL/GenBank/DDBJ whole genome shotgun (WGS) entry which is preliminary data.</text>
</comment>
<dbReference type="PANTHER" id="PTHR43742">
    <property type="entry name" value="TRIMETHYLAMINE-N-OXIDE REDUCTASE"/>
    <property type="match status" value="1"/>
</dbReference>
<evidence type="ECO:0000313" key="7">
    <source>
        <dbReference type="Proteomes" id="UP001430755"/>
    </source>
</evidence>
<proteinExistence type="inferred from homology"/>
<dbReference type="Pfam" id="PF00384">
    <property type="entry name" value="Molybdopterin"/>
    <property type="match status" value="1"/>
</dbReference>
<evidence type="ECO:0000256" key="3">
    <source>
        <dbReference type="ARBA" id="ARBA00023004"/>
    </source>
</evidence>
<evidence type="ECO:0000256" key="1">
    <source>
        <dbReference type="ARBA" id="ARBA00010312"/>
    </source>
</evidence>
<keyword evidence="7" id="KW-1185">Reference proteome</keyword>
<dbReference type="SUPFAM" id="SSF53706">
    <property type="entry name" value="Formate dehydrogenase/DMSO reductase, domains 1-3"/>
    <property type="match status" value="1"/>
</dbReference>
<dbReference type="InterPro" id="IPR006657">
    <property type="entry name" value="MoPterin_dinucl-bd_dom"/>
</dbReference>
<sequence>MRECFNPDVYKKDWQYQEGDLTVTRTCQWSAPGCHQGCSILFYTDKDGKLVKVEGDPNSPVTDGRLCMRCLAMVEAVYHPDRIVHPMKRDRSDRGKDKWVQITMDEAYDLCIEMVKDTTEKYGAKSICTGAGTGRNATWQSNVLGHGAFGTPNDNAGLLAGNCCYTPRMQGMNAIFGNTFIADCGQLNEARFDHPEYRRPDLFMIWGNNPLRANADGFFGHWIIDCMKRGSKLMTVDPQVTWLSAHSELYLQVRPGTDAALALAIGHVMVEEELYNKEFVDLWCYGFDEYKERVADWTPERAAEICWVPAEKIVAAARLIGTAGVTTLQWGVAFDQNKWANGTAHAVALLQAMTGNIDNPGGFVCINFGYVQSDIRENVAKGLGPEVRKDRLGDDGNWGALNAIGKGGHAIPEAILHAAETGDPYPVKMLFLCSTTAFTNMAGQAKRVYDCYKDMDHVVICDLFMTPTAMAIGDLFIPMAMSCERNCVRGWYTPLRSIVKVTQTGEAVGDEQMMLELGKKMNPDLFYWDDVPEMLEFCTNNMATVPIHVTMDELREKVIIYPDFEYRKHETGKIRFDGQPGFNTLSGRVEFFCNMYNNVGMDPLPYFLEPPESPVSTPELFKEYPLVLTTGRRCWQYFHSEHRQLKSMREFHKWPMFAINPEDAAAAGVKEGMWCVIENSHGKAIEVAHVTDTMMKGVVSAEHGWWFPERDPEEPSLYGVFESNINCCTVQGDFGPSGYGSSYKTQLCKVYPAPEGYGETFEQQFADHYKA</sequence>
<comment type="similarity">
    <text evidence="1">Belongs to the prokaryotic molybdopterin-containing oxidoreductase family.</text>
</comment>
<protein>
    <submittedName>
        <fullName evidence="6">Molybdopterin-dependent oxidoreductase</fullName>
    </submittedName>
</protein>
<feature type="domain" description="4Fe-4S Mo/W bis-MGD-type" evidence="5">
    <location>
        <begin position="20"/>
        <end position="81"/>
    </location>
</feature>
<dbReference type="SUPFAM" id="SSF50692">
    <property type="entry name" value="ADC-like"/>
    <property type="match status" value="1"/>
</dbReference>
<keyword evidence="4" id="KW-0411">Iron-sulfur</keyword>
<dbReference type="Gene3D" id="2.20.25.90">
    <property type="entry name" value="ADC-like domains"/>
    <property type="match status" value="1"/>
</dbReference>
<evidence type="ECO:0000256" key="4">
    <source>
        <dbReference type="ARBA" id="ARBA00023014"/>
    </source>
</evidence>
<keyword evidence="2" id="KW-0479">Metal-binding</keyword>
<accession>A0ABS9WEM9</accession>
<dbReference type="Proteomes" id="UP001430755">
    <property type="component" value="Unassembled WGS sequence"/>
</dbReference>
<dbReference type="PROSITE" id="PS51669">
    <property type="entry name" value="4FE4S_MOW_BIS_MGD"/>
    <property type="match status" value="1"/>
</dbReference>
<dbReference type="Gene3D" id="3.40.228.10">
    <property type="entry name" value="Dimethylsulfoxide Reductase, domain 2"/>
    <property type="match status" value="1"/>
</dbReference>
<dbReference type="PANTHER" id="PTHR43742:SF6">
    <property type="entry name" value="OXIDOREDUCTASE YYAE-RELATED"/>
    <property type="match status" value="1"/>
</dbReference>
<dbReference type="InterPro" id="IPR009010">
    <property type="entry name" value="Asp_de-COase-like_dom_sf"/>
</dbReference>
<reference evidence="6" key="1">
    <citation type="submission" date="2021-11" db="EMBL/GenBank/DDBJ databases">
        <title>A Novel Adlercreutzia Species, isolated from a Allomyrina dichotoma larva feces.</title>
        <authorList>
            <person name="Suh M.K."/>
        </authorList>
    </citation>
    <scope>NUCLEOTIDE SEQUENCE</scope>
    <source>
        <strain evidence="6">JBNU-10</strain>
    </source>
</reference>
<dbReference type="InterPro" id="IPR050612">
    <property type="entry name" value="Prok_Mopterin_Oxidored"/>
</dbReference>
<organism evidence="6 7">
    <name type="scientific">Adlercreutzia faecimuris</name>
    <dbReference type="NCBI Taxonomy" id="2897341"/>
    <lineage>
        <taxon>Bacteria</taxon>
        <taxon>Bacillati</taxon>
        <taxon>Actinomycetota</taxon>
        <taxon>Coriobacteriia</taxon>
        <taxon>Eggerthellales</taxon>
        <taxon>Eggerthellaceae</taxon>
        <taxon>Adlercreutzia</taxon>
    </lineage>
</organism>
<name>A0ABS9WEM9_9ACTN</name>
<dbReference type="SMART" id="SM00926">
    <property type="entry name" value="Molybdop_Fe4S4"/>
    <property type="match status" value="1"/>
</dbReference>
<dbReference type="CDD" id="cd02781">
    <property type="entry name" value="MopB_CT_Acetylene-hydratase"/>
    <property type="match status" value="1"/>
</dbReference>
<dbReference type="InterPro" id="IPR006963">
    <property type="entry name" value="Mopterin_OxRdtase_4Fe-4S_dom"/>
</dbReference>
<evidence type="ECO:0000259" key="5">
    <source>
        <dbReference type="PROSITE" id="PS51669"/>
    </source>
</evidence>
<dbReference type="InterPro" id="IPR006656">
    <property type="entry name" value="Mopterin_OxRdtase"/>
</dbReference>
<dbReference type="Gene3D" id="3.40.50.740">
    <property type="match status" value="1"/>
</dbReference>
<gene>
    <name evidence="6" type="ORF">LPT13_02735</name>
</gene>
<dbReference type="Pfam" id="PF01568">
    <property type="entry name" value="Molydop_binding"/>
    <property type="match status" value="1"/>
</dbReference>
<dbReference type="RefSeq" id="WP_242163263.1">
    <property type="nucleotide sequence ID" value="NZ_JAJMLW010000001.1"/>
</dbReference>
<evidence type="ECO:0000256" key="2">
    <source>
        <dbReference type="ARBA" id="ARBA00022723"/>
    </source>
</evidence>
<dbReference type="Gene3D" id="2.40.40.20">
    <property type="match status" value="1"/>
</dbReference>
<evidence type="ECO:0000313" key="6">
    <source>
        <dbReference type="EMBL" id="MCI2241269.1"/>
    </source>
</evidence>
<dbReference type="EMBL" id="JAJMLW010000001">
    <property type="protein sequence ID" value="MCI2241269.1"/>
    <property type="molecule type" value="Genomic_DNA"/>
</dbReference>